<feature type="region of interest" description="Disordered" evidence="1">
    <location>
        <begin position="1"/>
        <end position="26"/>
    </location>
</feature>
<evidence type="ECO:0000313" key="3">
    <source>
        <dbReference type="Proteomes" id="UP000265520"/>
    </source>
</evidence>
<comment type="caution">
    <text evidence="2">The sequence shown here is derived from an EMBL/GenBank/DDBJ whole genome shotgun (WGS) entry which is preliminary data.</text>
</comment>
<name>A0A392W9N4_9FABA</name>
<reference evidence="2 3" key="1">
    <citation type="journal article" date="2018" name="Front. Plant Sci.">
        <title>Red Clover (Trifolium pratense) and Zigzag Clover (T. medium) - A Picture of Genomic Similarities and Differences.</title>
        <authorList>
            <person name="Dluhosova J."/>
            <person name="Istvanek J."/>
            <person name="Nedelnik J."/>
            <person name="Repkova J."/>
        </authorList>
    </citation>
    <scope>NUCLEOTIDE SEQUENCE [LARGE SCALE GENOMIC DNA]</scope>
    <source>
        <strain evidence="3">cv. 10/8</strain>
        <tissue evidence="2">Leaf</tissue>
    </source>
</reference>
<accession>A0A392W9N4</accession>
<dbReference type="AlphaFoldDB" id="A0A392W9N4"/>
<sequence>MRKNPMTRTQYRRFQRQKKQEGQKVQAVGKVLPVETAGGKSAVVKQTG</sequence>
<evidence type="ECO:0000256" key="1">
    <source>
        <dbReference type="SAM" id="MobiDB-lite"/>
    </source>
</evidence>
<proteinExistence type="predicted"/>
<keyword evidence="3" id="KW-1185">Reference proteome</keyword>
<evidence type="ECO:0000313" key="2">
    <source>
        <dbReference type="EMBL" id="MCI95565.1"/>
    </source>
</evidence>
<feature type="non-terminal residue" evidence="2">
    <location>
        <position position="48"/>
    </location>
</feature>
<dbReference type="EMBL" id="LXQA011390763">
    <property type="protein sequence ID" value="MCI95565.1"/>
    <property type="molecule type" value="Genomic_DNA"/>
</dbReference>
<protein>
    <submittedName>
        <fullName evidence="2">Uncharacterized protein</fullName>
    </submittedName>
</protein>
<dbReference type="Proteomes" id="UP000265520">
    <property type="component" value="Unassembled WGS sequence"/>
</dbReference>
<organism evidence="2 3">
    <name type="scientific">Trifolium medium</name>
    <dbReference type="NCBI Taxonomy" id="97028"/>
    <lineage>
        <taxon>Eukaryota</taxon>
        <taxon>Viridiplantae</taxon>
        <taxon>Streptophyta</taxon>
        <taxon>Embryophyta</taxon>
        <taxon>Tracheophyta</taxon>
        <taxon>Spermatophyta</taxon>
        <taxon>Magnoliopsida</taxon>
        <taxon>eudicotyledons</taxon>
        <taxon>Gunneridae</taxon>
        <taxon>Pentapetalae</taxon>
        <taxon>rosids</taxon>
        <taxon>fabids</taxon>
        <taxon>Fabales</taxon>
        <taxon>Fabaceae</taxon>
        <taxon>Papilionoideae</taxon>
        <taxon>50 kb inversion clade</taxon>
        <taxon>NPAAA clade</taxon>
        <taxon>Hologalegina</taxon>
        <taxon>IRL clade</taxon>
        <taxon>Trifolieae</taxon>
        <taxon>Trifolium</taxon>
    </lineage>
</organism>
<feature type="compositionally biased region" description="Basic residues" evidence="1">
    <location>
        <begin position="1"/>
        <end position="17"/>
    </location>
</feature>